<sequence>MCSTIASSGDVLIDRDGLFPSLVISVSSERSLGGKLASRQDEPLAPYDKSDKPLHPHSGSGRQRTLRCGGQPIVVTGTAVGCGGVVIGSGSGQAG</sequence>
<proteinExistence type="predicted"/>
<evidence type="ECO:0000256" key="1">
    <source>
        <dbReference type="SAM" id="MobiDB-lite"/>
    </source>
</evidence>
<gene>
    <name evidence="2" type="ORF">C6C11_21945</name>
</gene>
<evidence type="ECO:0000313" key="2">
    <source>
        <dbReference type="EMBL" id="RCF43268.1"/>
    </source>
</evidence>
<feature type="region of interest" description="Disordered" evidence="1">
    <location>
        <begin position="29"/>
        <end position="67"/>
    </location>
</feature>
<name>A0ABD7G1J3_AERHY</name>
<evidence type="ECO:0008006" key="4">
    <source>
        <dbReference type="Google" id="ProtNLM"/>
    </source>
</evidence>
<dbReference type="AlphaFoldDB" id="A0ABD7G1J3"/>
<feature type="compositionally biased region" description="Basic and acidic residues" evidence="1">
    <location>
        <begin position="38"/>
        <end position="54"/>
    </location>
</feature>
<comment type="caution">
    <text evidence="2">The sequence shown here is derived from an EMBL/GenBank/DDBJ whole genome shotgun (WGS) entry which is preliminary data.</text>
</comment>
<accession>A0ABD7G1J3</accession>
<dbReference type="Gene3D" id="2.60.200.60">
    <property type="match status" value="1"/>
</dbReference>
<reference evidence="2 3" key="1">
    <citation type="journal article" date="2018" name="PLoS ONE">
        <title>Phenotypic characterization and whole genome analysis of extended-spectrum beta-lactamase-producing bacteria isolated from dogs in Germany.</title>
        <authorList>
            <person name="Boehmer T."/>
            <person name="Vogler A.J."/>
            <person name="Thomas A."/>
            <person name="Sauer S."/>
            <person name="Hergenroether M."/>
            <person name="Straubinger R.K."/>
            <person name="Birdsell D."/>
            <person name="Keim P."/>
            <person name="Sahl J.W."/>
            <person name="Williamson C.H."/>
            <person name="Riehm J.M."/>
        </authorList>
    </citation>
    <scope>NUCLEOTIDE SEQUENCE [LARGE SCALE GENOMIC DNA]</scope>
    <source>
        <strain evidence="2 3">AFG_SD03_1510_Ahy_093</strain>
    </source>
</reference>
<organism evidence="2 3">
    <name type="scientific">Aeromonas hydrophila</name>
    <dbReference type="NCBI Taxonomy" id="644"/>
    <lineage>
        <taxon>Bacteria</taxon>
        <taxon>Pseudomonadati</taxon>
        <taxon>Pseudomonadota</taxon>
        <taxon>Gammaproteobacteria</taxon>
        <taxon>Aeromonadales</taxon>
        <taxon>Aeromonadaceae</taxon>
        <taxon>Aeromonas</taxon>
    </lineage>
</organism>
<dbReference type="RefSeq" id="WP_113995965.1">
    <property type="nucleotide sequence ID" value="NZ_JACLAM010000001.1"/>
</dbReference>
<protein>
    <recommendedName>
        <fullName evidence="4">PAAR domain-containing protein</fullName>
    </recommendedName>
</protein>
<dbReference type="EMBL" id="PUTQ01000044">
    <property type="protein sequence ID" value="RCF43268.1"/>
    <property type="molecule type" value="Genomic_DNA"/>
</dbReference>
<evidence type="ECO:0000313" key="3">
    <source>
        <dbReference type="Proteomes" id="UP000253075"/>
    </source>
</evidence>
<reference evidence="3" key="2">
    <citation type="submission" date="2018-02" db="EMBL/GenBank/DDBJ databases">
        <title>Phenotypic characterization and whole genome analysis of multidrug-resistant, extended-spectrum beta-lactamase-producing bacteria isolated from dogs in Germany.</title>
        <authorList>
            <person name="Williamson C."/>
        </authorList>
    </citation>
    <scope>NUCLEOTIDE SEQUENCE [LARGE SCALE GENOMIC DNA]</scope>
    <source>
        <strain evidence="3">AFG_SD03_1510_Ahy_093</strain>
    </source>
</reference>
<dbReference type="Proteomes" id="UP000253075">
    <property type="component" value="Unassembled WGS sequence"/>
</dbReference>